<reference evidence="2 3" key="1">
    <citation type="submission" date="2020-08" db="EMBL/GenBank/DDBJ databases">
        <title>Genomic Encyclopedia of Type Strains, Phase IV (KMG-IV): sequencing the most valuable type-strain genomes for metagenomic binning, comparative biology and taxonomic classification.</title>
        <authorList>
            <person name="Goeker M."/>
        </authorList>
    </citation>
    <scope>NUCLEOTIDE SEQUENCE [LARGE SCALE GENOMIC DNA]</scope>
    <source>
        <strain evidence="2 3">DSM 25895</strain>
    </source>
</reference>
<dbReference type="RefSeq" id="WP_184484173.1">
    <property type="nucleotide sequence ID" value="NZ_JAAEDJ010000009.1"/>
</dbReference>
<dbReference type="AlphaFoldDB" id="A0A840XSG6"/>
<protein>
    <submittedName>
        <fullName evidence="2">3-methylfumaryl-CoA hydratase</fullName>
        <ecNumber evidence="2">4.2.1.153</ecNumber>
    </submittedName>
</protein>
<proteinExistence type="predicted"/>
<dbReference type="InterPro" id="IPR052741">
    <property type="entry name" value="Mitochondrial_HTD2"/>
</dbReference>
<sequence>MTGNLHSWIGRKRRIADEMATPLVRRMAALTDRADVALDRGAPVPNHWLSILFDDAAPQSQLGPDGHPAKGDFLPPVPLPRRMLGGRRVTYHAPPRVGDTLERETEIAAITPKVGRSGAMIFLLLRHTITGPNGLVAVEEQDIAYLEAKRNAPAPKEAPAVVPNAAWREPWAPDPVMLFRFSALAFNGHRIHYDADYARDVEGYPALVVNGSVSTLFLFEAALRHTPGAQVRRYDARTMQPVFCGRRATLCGDPPDAEGRSTLWVEDEAGAMALRIGATITP</sequence>
<dbReference type="EMBL" id="JACIJE010000005">
    <property type="protein sequence ID" value="MBB5689900.1"/>
    <property type="molecule type" value="Genomic_DNA"/>
</dbReference>
<keyword evidence="3" id="KW-1185">Reference proteome</keyword>
<dbReference type="PANTHER" id="PTHR28152">
    <property type="entry name" value="HYDROXYACYL-THIOESTER DEHYDRATASE TYPE 2, MITOCHONDRIAL"/>
    <property type="match status" value="1"/>
</dbReference>
<dbReference type="GO" id="GO:0019171">
    <property type="term" value="F:(3R)-hydroxyacyl-[acyl-carrier-protein] dehydratase activity"/>
    <property type="evidence" value="ECO:0007669"/>
    <property type="project" value="TreeGrafter"/>
</dbReference>
<feature type="domain" description="FAS1-like dehydratase" evidence="1">
    <location>
        <begin position="74"/>
        <end position="136"/>
    </location>
</feature>
<dbReference type="EC" id="4.2.1.153" evidence="2"/>
<dbReference type="Proteomes" id="UP000562254">
    <property type="component" value="Unassembled WGS sequence"/>
</dbReference>
<evidence type="ECO:0000313" key="3">
    <source>
        <dbReference type="Proteomes" id="UP000562254"/>
    </source>
</evidence>
<dbReference type="PANTHER" id="PTHR28152:SF1">
    <property type="entry name" value="HYDROXYACYL-THIOESTER DEHYDRATASE TYPE 2, MITOCHONDRIAL"/>
    <property type="match status" value="1"/>
</dbReference>
<keyword evidence="2" id="KW-0456">Lyase</keyword>
<gene>
    <name evidence="2" type="ORF">FHS88_002026</name>
</gene>
<dbReference type="Pfam" id="PF13452">
    <property type="entry name" value="FAS1_DH_region"/>
    <property type="match status" value="1"/>
</dbReference>
<dbReference type="InterPro" id="IPR029069">
    <property type="entry name" value="HotDog_dom_sf"/>
</dbReference>
<accession>A0A840XSG6</accession>
<evidence type="ECO:0000259" key="1">
    <source>
        <dbReference type="Pfam" id="PF13452"/>
    </source>
</evidence>
<dbReference type="SUPFAM" id="SSF54637">
    <property type="entry name" value="Thioesterase/thiol ester dehydrase-isomerase"/>
    <property type="match status" value="2"/>
</dbReference>
<evidence type="ECO:0000313" key="2">
    <source>
        <dbReference type="EMBL" id="MBB5689900.1"/>
    </source>
</evidence>
<name>A0A840XSG6_9PROT</name>
<dbReference type="InterPro" id="IPR039569">
    <property type="entry name" value="FAS1-like_DH_region"/>
</dbReference>
<dbReference type="Gene3D" id="3.10.129.10">
    <property type="entry name" value="Hotdog Thioesterase"/>
    <property type="match status" value="2"/>
</dbReference>
<comment type="caution">
    <text evidence="2">The sequence shown here is derived from an EMBL/GenBank/DDBJ whole genome shotgun (WGS) entry which is preliminary data.</text>
</comment>
<organism evidence="2 3">
    <name type="scientific">Neoroseomonas alkaliterrae</name>
    <dbReference type="NCBI Taxonomy" id="1452450"/>
    <lineage>
        <taxon>Bacteria</taxon>
        <taxon>Pseudomonadati</taxon>
        <taxon>Pseudomonadota</taxon>
        <taxon>Alphaproteobacteria</taxon>
        <taxon>Acetobacterales</taxon>
        <taxon>Acetobacteraceae</taxon>
        <taxon>Neoroseomonas</taxon>
    </lineage>
</organism>